<dbReference type="PANTHER" id="PTHR32114">
    <property type="entry name" value="ABC TRANSPORTER ABCH.3"/>
    <property type="match status" value="1"/>
</dbReference>
<comment type="subunit">
    <text evidence="2">Heterodimer of SbcC and SbcD.</text>
</comment>
<evidence type="ECO:0000259" key="6">
    <source>
        <dbReference type="Pfam" id="PF13476"/>
    </source>
</evidence>
<dbReference type="InterPro" id="IPR027417">
    <property type="entry name" value="P-loop_NTPase"/>
</dbReference>
<feature type="coiled-coil region" evidence="4">
    <location>
        <begin position="762"/>
        <end position="796"/>
    </location>
</feature>
<gene>
    <name evidence="7" type="ORF">I532_22622</name>
</gene>
<dbReference type="GO" id="GO:0006302">
    <property type="term" value="P:double-strand break repair"/>
    <property type="evidence" value="ECO:0007669"/>
    <property type="project" value="InterPro"/>
</dbReference>
<dbReference type="GO" id="GO:0016887">
    <property type="term" value="F:ATP hydrolysis activity"/>
    <property type="evidence" value="ECO:0007669"/>
    <property type="project" value="InterPro"/>
</dbReference>
<dbReference type="STRING" id="1300222.I532_22622"/>
<dbReference type="PANTHER" id="PTHR32114:SF2">
    <property type="entry name" value="ABC TRANSPORTER ABCH.3"/>
    <property type="match status" value="1"/>
</dbReference>
<dbReference type="InterPro" id="IPR038729">
    <property type="entry name" value="Rad50/SbcC_AAA"/>
</dbReference>
<feature type="domain" description="Rad50/SbcC-type AAA" evidence="6">
    <location>
        <begin position="5"/>
        <end position="254"/>
    </location>
</feature>
<name>M8DTT0_9BACL</name>
<dbReference type="AlphaFoldDB" id="M8DTT0"/>
<dbReference type="Pfam" id="PF13476">
    <property type="entry name" value="AAA_23"/>
    <property type="match status" value="1"/>
</dbReference>
<evidence type="ECO:0000256" key="4">
    <source>
        <dbReference type="SAM" id="Coils"/>
    </source>
</evidence>
<accession>M8DTT0</accession>
<evidence type="ECO:0000256" key="3">
    <source>
        <dbReference type="ARBA" id="ARBA00013368"/>
    </source>
</evidence>
<sequence>MKPIRLKLAGLHSYREMQEIDFEKLCEAGLFGIFGPTGSGKSTILDAITLALYGQVVRLGGGSHPKDVLNQLEQRVFVSFTFELGSGAERKRYTIEREFGLNKNGNWRQPEVRLIQCGTDEETPDVVLESKATMATAAVESLIGLTLQDFTRAVVLPQGQFSRFLTLKGSDRNEMLQRMFHLHIYGEKLSERVRAGLEATRERLHKIELEKAALGDAGPEALEQARKTWEEAARQERVYAEQRDGLAGMIKELEQVYRWQEELEGVRERLAEQLARTEEAAEWERLAKQLEASVRLWPQVQQFERLDTEWKETAVQLEDARKKQEVVQQAHLQAEESYVKCASELQREEPLMIERKSRLIQAAEWEEELSALRSEWTVLEQEWQKVSQELTVLKQQLARDKESLNRLESERAELEKSLEAAQVKPEWRDFIVALRDAKLIWEREEQKRKELATELEGVESERRSAASELEMAQKEWEKSASQLAEARTKLAQLEATPPSSEAEWTEKLDALSQIKQWGRQWREQEQALANWEEKRQTAQREQEQAATRLHACEAKVKMEEEAQARRRSELERLRAEWEQWREANMARMLRDRLNPGEACPVCGSSHHPCLEEPEEKKPESDNQQAAGESIRQQMRETEEAVRHAEQQIRTAFEALQTAKGEWKLWEQRMISLGEERAVLMERIDAIRRECAALGEKWAVGDITKLLQMYKQEEAALKSEAEAREAYRAERERLQKWADGLRDREAEKKRMYERSAVLGEQLLKKEAAAKARLEAAAVQAEEAKRRLEDRLGDVKVEEIEKHWEAIGKRDRETSVLQQARAEKESLYQSLLAGYQEAVSRHAALHSQQALLGERLEEKKRLWEQKHGMWLERTGGQPARKLLTTVEQTLQQLRTSLDEAENKRKETREAREEVQNAVVKLSEGYAVLSRQRTEAAEQMHRSLAESGLGTPERAGELYRERDRLVSLQEQLSAYQTELARLRYDEERLLKALDGRHVTKEEWEAAKQAWDEAEAGHQAAKEQVAVTRQTFAQVEQNHEKWLSIEKRLAEEMDEQSRLEELKKLLEGKAFVQFIAEEKLASIARDASYHLMRMTKNRYALEIGDEGEFVLRDEGAGGMRRPISTLSGGETFLTSLSLALALSMEIQMRGGRLEFFFLDEGFGTLDPELLEVVMDALERLRMDDFTIGVISHVPEIRVRMPRRLIITPAEPMGEGSTIRMETE</sequence>
<dbReference type="PATRIC" id="fig|1300222.3.peg.4754"/>
<comment type="similarity">
    <text evidence="1">Belongs to the SMC family. SbcC subfamily.</text>
</comment>
<evidence type="ECO:0000313" key="7">
    <source>
        <dbReference type="EMBL" id="EMT50396.1"/>
    </source>
</evidence>
<comment type="caution">
    <text evidence="7">The sequence shown here is derived from an EMBL/GenBank/DDBJ whole genome shotgun (WGS) entry which is preliminary data.</text>
</comment>
<feature type="region of interest" description="Disordered" evidence="5">
    <location>
        <begin position="606"/>
        <end position="633"/>
    </location>
</feature>
<feature type="coiled-coil region" evidence="4">
    <location>
        <begin position="362"/>
        <end position="475"/>
    </location>
</feature>
<feature type="coiled-coil region" evidence="4">
    <location>
        <begin position="514"/>
        <end position="576"/>
    </location>
</feature>
<dbReference type="RefSeq" id="WP_003391746.1">
    <property type="nucleotide sequence ID" value="NZ_APBN01000016.1"/>
</dbReference>
<organism evidence="7 8">
    <name type="scientific">Brevibacillus borstelensis AK1</name>
    <dbReference type="NCBI Taxonomy" id="1300222"/>
    <lineage>
        <taxon>Bacteria</taxon>
        <taxon>Bacillati</taxon>
        <taxon>Bacillota</taxon>
        <taxon>Bacilli</taxon>
        <taxon>Bacillales</taxon>
        <taxon>Paenibacillaceae</taxon>
        <taxon>Brevibacillus</taxon>
    </lineage>
</organism>
<reference evidence="7 8" key="1">
    <citation type="submission" date="2013-03" db="EMBL/GenBank/DDBJ databases">
        <title>Assembly of a new bacterial strain Brevibacillus borstelensis AK1.</title>
        <authorList>
            <person name="Rajan I."/>
            <person name="PoliReddy D."/>
            <person name="Sugumar T."/>
            <person name="Rathinam K."/>
            <person name="Alqarawi S."/>
            <person name="Khalil A.B."/>
            <person name="Sivakumar N."/>
        </authorList>
    </citation>
    <scope>NUCLEOTIDE SEQUENCE [LARGE SCALE GENOMIC DNA]</scope>
    <source>
        <strain evidence="7 8">AK1</strain>
    </source>
</reference>
<feature type="coiled-coil region" evidence="4">
    <location>
        <begin position="881"/>
        <end position="918"/>
    </location>
</feature>
<evidence type="ECO:0000256" key="5">
    <source>
        <dbReference type="SAM" id="MobiDB-lite"/>
    </source>
</evidence>
<dbReference type="Pfam" id="PF13558">
    <property type="entry name" value="SbcC_Walker_B"/>
    <property type="match status" value="1"/>
</dbReference>
<dbReference type="OrthoDB" id="9795626at2"/>
<dbReference type="Proteomes" id="UP000012081">
    <property type="component" value="Unassembled WGS sequence"/>
</dbReference>
<feature type="compositionally biased region" description="Basic and acidic residues" evidence="5">
    <location>
        <begin position="608"/>
        <end position="620"/>
    </location>
</feature>
<feature type="compositionally biased region" description="Polar residues" evidence="5">
    <location>
        <begin position="621"/>
        <end position="632"/>
    </location>
</feature>
<dbReference type="EMBL" id="APBN01000016">
    <property type="protein sequence ID" value="EMT50396.1"/>
    <property type="molecule type" value="Genomic_DNA"/>
</dbReference>
<keyword evidence="8" id="KW-1185">Reference proteome</keyword>
<evidence type="ECO:0000256" key="2">
    <source>
        <dbReference type="ARBA" id="ARBA00011322"/>
    </source>
</evidence>
<protein>
    <recommendedName>
        <fullName evidence="3">Nuclease SbcCD subunit C</fullName>
    </recommendedName>
</protein>
<evidence type="ECO:0000313" key="8">
    <source>
        <dbReference type="Proteomes" id="UP000012081"/>
    </source>
</evidence>
<evidence type="ECO:0000256" key="1">
    <source>
        <dbReference type="ARBA" id="ARBA00006930"/>
    </source>
</evidence>
<proteinExistence type="inferred from homology"/>
<dbReference type="Gene3D" id="3.40.50.300">
    <property type="entry name" value="P-loop containing nucleotide triphosphate hydrolases"/>
    <property type="match status" value="2"/>
</dbReference>
<dbReference type="SUPFAM" id="SSF52540">
    <property type="entry name" value="P-loop containing nucleoside triphosphate hydrolases"/>
    <property type="match status" value="1"/>
</dbReference>
<feature type="coiled-coil region" evidence="4">
    <location>
        <begin position="955"/>
        <end position="982"/>
    </location>
</feature>
<keyword evidence="4" id="KW-0175">Coiled coil</keyword>